<evidence type="ECO:0000313" key="4">
    <source>
        <dbReference type="EMBL" id="TPX48400.1"/>
    </source>
</evidence>
<accession>A0A507DTB3</accession>
<comment type="similarity">
    <text evidence="1">Belongs to the FYV7 family.</text>
</comment>
<evidence type="ECO:0000256" key="2">
    <source>
        <dbReference type="ARBA" id="ARBA00018780"/>
    </source>
</evidence>
<name>A0A507DTB3_9FUNG</name>
<feature type="region of interest" description="Disordered" evidence="3">
    <location>
        <begin position="1"/>
        <end position="155"/>
    </location>
</feature>
<reference evidence="6 7" key="1">
    <citation type="journal article" date="2019" name="Sci. Rep.">
        <title>Comparative genomics of chytrid fungi reveal insights into the obligate biotrophic and pathogenic lifestyle of Synchytrium endobioticum.</title>
        <authorList>
            <person name="van de Vossenberg B.T.L.H."/>
            <person name="Warris S."/>
            <person name="Nguyen H.D.T."/>
            <person name="van Gent-Pelzer M.P.E."/>
            <person name="Joly D.L."/>
            <person name="van de Geest H.C."/>
            <person name="Bonants P.J.M."/>
            <person name="Smith D.S."/>
            <person name="Levesque C.A."/>
            <person name="van der Lee T.A.J."/>
        </authorList>
    </citation>
    <scope>NUCLEOTIDE SEQUENCE [LARGE SCALE GENOMIC DNA]</scope>
    <source>
        <strain evidence="4 7">LEV6574</strain>
        <strain evidence="5 6">MB42</strain>
    </source>
</reference>
<dbReference type="EMBL" id="QEAM01000053">
    <property type="protein sequence ID" value="TPX48400.1"/>
    <property type="molecule type" value="Genomic_DNA"/>
</dbReference>
<dbReference type="Proteomes" id="UP000317494">
    <property type="component" value="Unassembled WGS sequence"/>
</dbReference>
<organism evidence="5 6">
    <name type="scientific">Synchytrium endobioticum</name>
    <dbReference type="NCBI Taxonomy" id="286115"/>
    <lineage>
        <taxon>Eukaryota</taxon>
        <taxon>Fungi</taxon>
        <taxon>Fungi incertae sedis</taxon>
        <taxon>Chytridiomycota</taxon>
        <taxon>Chytridiomycota incertae sedis</taxon>
        <taxon>Chytridiomycetes</taxon>
        <taxon>Synchytriales</taxon>
        <taxon>Synchytriaceae</taxon>
        <taxon>Synchytrium</taxon>
    </lineage>
</organism>
<gene>
    <name evidence="4" type="ORF">SeLEV6574_g02051</name>
    <name evidence="5" type="ORF">SeMB42_g00025</name>
</gene>
<dbReference type="Pfam" id="PF08524">
    <property type="entry name" value="rRNA_processing"/>
    <property type="match status" value="1"/>
</dbReference>
<dbReference type="EMBL" id="QEAN01000001">
    <property type="protein sequence ID" value="TPX54989.1"/>
    <property type="molecule type" value="Genomic_DNA"/>
</dbReference>
<evidence type="ECO:0000256" key="1">
    <source>
        <dbReference type="ARBA" id="ARBA00006800"/>
    </source>
</evidence>
<dbReference type="InterPro" id="IPR013730">
    <property type="entry name" value="Fyv7/TAP26"/>
</dbReference>
<feature type="compositionally biased region" description="Basic and acidic residues" evidence="3">
    <location>
        <begin position="1"/>
        <end position="10"/>
    </location>
</feature>
<feature type="compositionally biased region" description="Basic and acidic residues" evidence="3">
    <location>
        <begin position="99"/>
        <end position="140"/>
    </location>
</feature>
<dbReference type="VEuPathDB" id="FungiDB:SeMB42_g00025"/>
<evidence type="ECO:0000256" key="3">
    <source>
        <dbReference type="SAM" id="MobiDB-lite"/>
    </source>
</evidence>
<dbReference type="AlphaFoldDB" id="A0A507DTB3"/>
<protein>
    <recommendedName>
        <fullName evidence="2">rRNA-processing protein FYV7</fullName>
    </recommendedName>
</protein>
<dbReference type="Proteomes" id="UP000320475">
    <property type="component" value="Unassembled WGS sequence"/>
</dbReference>
<evidence type="ECO:0000313" key="5">
    <source>
        <dbReference type="EMBL" id="TPX54989.1"/>
    </source>
</evidence>
<feature type="compositionally biased region" description="Low complexity" evidence="3">
    <location>
        <begin position="82"/>
        <end position="93"/>
    </location>
</feature>
<keyword evidence="6" id="KW-1185">Reference proteome</keyword>
<dbReference type="OrthoDB" id="2135053at2759"/>
<sequence length="166" mass="19753">MRAITSDRKQRNGGVRHAPYAKDRTNYQKPHSHKATGPNNVPVGNNNQYEKLRIKKQYKKIVEREFPQPQQDLAPPPEQDQPARPRASLSRPPTFTQIIEERERRQKDRADDEARKKQEREERDRRKQDYQKKRETERKQLLKRTKHGQPVMSSMVDKLLSKILHS</sequence>
<feature type="compositionally biased region" description="Low complexity" evidence="3">
    <location>
        <begin position="37"/>
        <end position="47"/>
    </location>
</feature>
<evidence type="ECO:0000313" key="6">
    <source>
        <dbReference type="Proteomes" id="UP000317494"/>
    </source>
</evidence>
<proteinExistence type="inferred from homology"/>
<evidence type="ECO:0000313" key="7">
    <source>
        <dbReference type="Proteomes" id="UP000320475"/>
    </source>
</evidence>
<comment type="caution">
    <text evidence="5">The sequence shown here is derived from an EMBL/GenBank/DDBJ whole genome shotgun (WGS) entry which is preliminary data.</text>
</comment>